<dbReference type="GO" id="GO:0019898">
    <property type="term" value="C:extrinsic component of membrane"/>
    <property type="evidence" value="ECO:0007669"/>
    <property type="project" value="InterPro"/>
</dbReference>
<accession>A0A9R0IKH8</accession>
<dbReference type="InterPro" id="IPR002683">
    <property type="entry name" value="PsbP_C"/>
</dbReference>
<dbReference type="InterPro" id="IPR016123">
    <property type="entry name" value="Mog1/PsbP_a/b/a-sand"/>
</dbReference>
<dbReference type="KEGG" id="soe:110789810"/>
<proteinExistence type="predicted"/>
<dbReference type="GO" id="GO:0009654">
    <property type="term" value="C:photosystem II oxygen evolving complex"/>
    <property type="evidence" value="ECO:0007669"/>
    <property type="project" value="InterPro"/>
</dbReference>
<dbReference type="GO" id="GO:0009535">
    <property type="term" value="C:chloroplast thylakoid membrane"/>
    <property type="evidence" value="ECO:0000318"/>
    <property type="project" value="GO_Central"/>
</dbReference>
<reference evidence="2" key="1">
    <citation type="journal article" date="2021" name="Nat. Commun.">
        <title>Genomic analyses provide insights into spinach domestication and the genetic basis of agronomic traits.</title>
        <authorList>
            <person name="Cai X."/>
            <person name="Sun X."/>
            <person name="Xu C."/>
            <person name="Sun H."/>
            <person name="Wang X."/>
            <person name="Ge C."/>
            <person name="Zhang Z."/>
            <person name="Wang Q."/>
            <person name="Fei Z."/>
            <person name="Jiao C."/>
            <person name="Wang Q."/>
        </authorList>
    </citation>
    <scope>NUCLEOTIDE SEQUENCE [LARGE SCALE GENOMIC DNA]</scope>
    <source>
        <strain evidence="2">cv. Varoflay</strain>
    </source>
</reference>
<dbReference type="PANTHER" id="PTHR31407:SF17">
    <property type="entry name" value="PSBP DOMAIN-CONTAINING PROTEIN 3, CHLOROPLASTIC"/>
    <property type="match status" value="1"/>
</dbReference>
<reference evidence="3" key="2">
    <citation type="submission" date="2025-08" db="UniProtKB">
        <authorList>
            <consortium name="RefSeq"/>
        </authorList>
    </citation>
    <scope>IDENTIFICATION</scope>
    <source>
        <tissue evidence="3">Leaf</tissue>
    </source>
</reference>
<feature type="domain" description="PsbP C-terminal" evidence="1">
    <location>
        <begin position="100"/>
        <end position="257"/>
    </location>
</feature>
<organism evidence="2 3">
    <name type="scientific">Spinacia oleracea</name>
    <name type="common">Spinach</name>
    <dbReference type="NCBI Taxonomy" id="3562"/>
    <lineage>
        <taxon>Eukaryota</taxon>
        <taxon>Viridiplantae</taxon>
        <taxon>Streptophyta</taxon>
        <taxon>Embryophyta</taxon>
        <taxon>Tracheophyta</taxon>
        <taxon>Spermatophyta</taxon>
        <taxon>Magnoliopsida</taxon>
        <taxon>eudicotyledons</taxon>
        <taxon>Gunneridae</taxon>
        <taxon>Pentapetalae</taxon>
        <taxon>Caryophyllales</taxon>
        <taxon>Chenopodiaceae</taxon>
        <taxon>Chenopodioideae</taxon>
        <taxon>Anserineae</taxon>
        <taxon>Spinacia</taxon>
    </lineage>
</organism>
<protein>
    <submittedName>
        <fullName evidence="3">PsbP domain-containing protein 3, chloroplastic</fullName>
    </submittedName>
</protein>
<dbReference type="SUPFAM" id="SSF55724">
    <property type="entry name" value="Mog1p/PsbP-like"/>
    <property type="match status" value="1"/>
</dbReference>
<keyword evidence="2" id="KW-1185">Reference proteome</keyword>
<dbReference type="AlphaFoldDB" id="A0A9R0IKH8"/>
<dbReference type="GO" id="GO:0005509">
    <property type="term" value="F:calcium ion binding"/>
    <property type="evidence" value="ECO:0007669"/>
    <property type="project" value="InterPro"/>
</dbReference>
<gene>
    <name evidence="3" type="primary">LOC110789810</name>
</gene>
<dbReference type="OrthoDB" id="2013293at2759"/>
<dbReference type="Pfam" id="PF01789">
    <property type="entry name" value="PsbP"/>
    <property type="match status" value="1"/>
</dbReference>
<evidence type="ECO:0000313" key="3">
    <source>
        <dbReference type="RefSeq" id="XP_021850205.1"/>
    </source>
</evidence>
<sequence>MMMAASGSTSTTSLLRQRTLSSSFPFSSRVRTSGRLSFITRKQPVIFCSLPKTQQTTATEHGVESSSTRRREAMLQIAFSAVFQVATAAAVSSPAVALDEFRVYSDDANKYKISIPQDWQVGVGETDGIKSITAFYPEASTSNVSVAITGIGPDFTKLESFGNVDTFAENLVNGLDRSWQRPPGIAAKLIDCKSKNGLYYVEYTLQNPGESRRHIYSATGMAQNGWYNRLYTVTGQFVEDDSDKFGSKIQKAVQSFKLG</sequence>
<dbReference type="Proteomes" id="UP000813463">
    <property type="component" value="Chromosome 5"/>
</dbReference>
<dbReference type="GeneID" id="110789810"/>
<dbReference type="PANTHER" id="PTHR31407">
    <property type="match status" value="1"/>
</dbReference>
<dbReference type="RefSeq" id="XP_021850205.1">
    <property type="nucleotide sequence ID" value="XM_021994513.2"/>
</dbReference>
<evidence type="ECO:0000259" key="1">
    <source>
        <dbReference type="Pfam" id="PF01789"/>
    </source>
</evidence>
<evidence type="ECO:0000313" key="2">
    <source>
        <dbReference type="Proteomes" id="UP000813463"/>
    </source>
</evidence>
<name>A0A9R0IKH8_SPIOL</name>
<dbReference type="Gene3D" id="3.40.1000.10">
    <property type="entry name" value="Mog1/PsbP, alpha/beta/alpha sandwich"/>
    <property type="match status" value="1"/>
</dbReference>
<dbReference type="GO" id="GO:0048564">
    <property type="term" value="P:photosystem I assembly"/>
    <property type="evidence" value="ECO:0000318"/>
    <property type="project" value="GO_Central"/>
</dbReference>